<organism evidence="1 2">
    <name type="scientific">Parabacteroides chinchillae</name>
    <dbReference type="NCBI Taxonomy" id="871327"/>
    <lineage>
        <taxon>Bacteria</taxon>
        <taxon>Pseudomonadati</taxon>
        <taxon>Bacteroidota</taxon>
        <taxon>Bacteroidia</taxon>
        <taxon>Bacteroidales</taxon>
        <taxon>Tannerellaceae</taxon>
        <taxon>Parabacteroides</taxon>
    </lineage>
</organism>
<evidence type="ECO:0000313" key="2">
    <source>
        <dbReference type="Proteomes" id="UP000236725"/>
    </source>
</evidence>
<sequence length="47" mass="4830">MAETKTMKEKVALVTGAGMGIGLACAEAFARAGYITVLSDISPTLKL</sequence>
<proteinExistence type="predicted"/>
<gene>
    <name evidence="1" type="ORF">SAMN05444001_10266</name>
</gene>
<reference evidence="1 2" key="1">
    <citation type="submission" date="2016-10" db="EMBL/GenBank/DDBJ databases">
        <authorList>
            <person name="Varghese N."/>
            <person name="Submissions S."/>
        </authorList>
    </citation>
    <scope>NUCLEOTIDE SEQUENCE [LARGE SCALE GENOMIC DNA]</scope>
    <source>
        <strain evidence="1 2">DSM 29073</strain>
    </source>
</reference>
<accession>A0A8G2BU75</accession>
<protein>
    <submittedName>
        <fullName evidence="1">Short chain dehydrogenase</fullName>
    </submittedName>
</protein>
<evidence type="ECO:0000313" key="1">
    <source>
        <dbReference type="EMBL" id="SEF52260.1"/>
    </source>
</evidence>
<name>A0A8G2BU75_9BACT</name>
<dbReference type="InterPro" id="IPR036291">
    <property type="entry name" value="NAD(P)-bd_dom_sf"/>
</dbReference>
<dbReference type="EMBL" id="FNVS01000002">
    <property type="protein sequence ID" value="SEF52260.1"/>
    <property type="molecule type" value="Genomic_DNA"/>
</dbReference>
<comment type="caution">
    <text evidence="1">The sequence shown here is derived from an EMBL/GenBank/DDBJ whole genome shotgun (WGS) entry which is preliminary data.</text>
</comment>
<keyword evidence="2" id="KW-1185">Reference proteome</keyword>
<dbReference type="Proteomes" id="UP000236725">
    <property type="component" value="Unassembled WGS sequence"/>
</dbReference>
<dbReference type="SUPFAM" id="SSF51735">
    <property type="entry name" value="NAD(P)-binding Rossmann-fold domains"/>
    <property type="match status" value="1"/>
</dbReference>
<dbReference type="PROSITE" id="PS51257">
    <property type="entry name" value="PROKAR_LIPOPROTEIN"/>
    <property type="match status" value="1"/>
</dbReference>
<dbReference type="AlphaFoldDB" id="A0A8G2BU75"/>
<dbReference type="Gene3D" id="3.40.50.720">
    <property type="entry name" value="NAD(P)-binding Rossmann-like Domain"/>
    <property type="match status" value="1"/>
</dbReference>
<dbReference type="InterPro" id="IPR002347">
    <property type="entry name" value="SDR_fam"/>
</dbReference>
<dbReference type="Pfam" id="PF00106">
    <property type="entry name" value="adh_short"/>
    <property type="match status" value="1"/>
</dbReference>